<dbReference type="InterPro" id="IPR009100">
    <property type="entry name" value="AcylCoA_DH/oxidase_NM_dom_sf"/>
</dbReference>
<dbReference type="InterPro" id="IPR006091">
    <property type="entry name" value="Acyl-CoA_Oxase/DH_mid-dom"/>
</dbReference>
<keyword evidence="9" id="KW-0576">Peroxisome</keyword>
<dbReference type="Gene3D" id="1.20.140.10">
    <property type="entry name" value="Butyryl-CoA Dehydrogenase, subunit A, domain 3"/>
    <property type="match status" value="2"/>
</dbReference>
<dbReference type="PANTHER" id="PTHR10909:SF250">
    <property type="entry name" value="PEROXISOMAL ACYL-COENZYME A OXIDASE 1"/>
    <property type="match status" value="1"/>
</dbReference>
<dbReference type="PANTHER" id="PTHR10909">
    <property type="entry name" value="ELECTRON TRANSPORT OXIDOREDUCTASE"/>
    <property type="match status" value="1"/>
</dbReference>
<dbReference type="GO" id="GO:0033540">
    <property type="term" value="P:fatty acid beta-oxidation using acyl-CoA oxidase"/>
    <property type="evidence" value="ECO:0007669"/>
    <property type="project" value="TreeGrafter"/>
</dbReference>
<dbReference type="InterPro" id="IPR012258">
    <property type="entry name" value="Acyl-CoA_oxidase"/>
</dbReference>
<evidence type="ECO:0000256" key="7">
    <source>
        <dbReference type="ARBA" id="ARBA00023002"/>
    </source>
</evidence>
<evidence type="ECO:0000256" key="1">
    <source>
        <dbReference type="ARBA" id="ARBA00001974"/>
    </source>
</evidence>
<dbReference type="SUPFAM" id="SSF47203">
    <property type="entry name" value="Acyl-CoA dehydrogenase C-terminal domain-like"/>
    <property type="match status" value="2"/>
</dbReference>
<feature type="binding site" evidence="12">
    <location>
        <position position="141"/>
    </location>
    <ligand>
        <name>FAD</name>
        <dbReference type="ChEBI" id="CHEBI:57692"/>
    </ligand>
</feature>
<dbReference type="InterPro" id="IPR037069">
    <property type="entry name" value="AcylCoA_DH/ox_N_sf"/>
</dbReference>
<evidence type="ECO:0000256" key="6">
    <source>
        <dbReference type="ARBA" id="ARBA00022832"/>
    </source>
</evidence>
<evidence type="ECO:0000256" key="5">
    <source>
        <dbReference type="ARBA" id="ARBA00022827"/>
    </source>
</evidence>
<gene>
    <name evidence="17" type="ORF">ECRASSUSDP1_LOCUS2049</name>
</gene>
<evidence type="ECO:0000259" key="16">
    <source>
        <dbReference type="Pfam" id="PF22924"/>
    </source>
</evidence>
<dbReference type="Gene3D" id="2.40.110.10">
    <property type="entry name" value="Butyryl-CoA Dehydrogenase, subunit A, domain 2"/>
    <property type="match status" value="1"/>
</dbReference>
<dbReference type="InterPro" id="IPR002655">
    <property type="entry name" value="Acyl-CoA_oxidase_C"/>
</dbReference>
<evidence type="ECO:0000259" key="15">
    <source>
        <dbReference type="Pfam" id="PF14749"/>
    </source>
</evidence>
<keyword evidence="18" id="KW-1185">Reference proteome</keyword>
<protein>
    <recommendedName>
        <fullName evidence="10">Acyl-coenzyme A oxidase</fullName>
    </recommendedName>
</protein>
<dbReference type="GO" id="GO:0071949">
    <property type="term" value="F:FAD binding"/>
    <property type="evidence" value="ECO:0007669"/>
    <property type="project" value="InterPro"/>
</dbReference>
<keyword evidence="8" id="KW-0443">Lipid metabolism</keyword>
<accession>A0AAD1U5W1</accession>
<dbReference type="InterPro" id="IPR036250">
    <property type="entry name" value="AcylCo_DH-like_C"/>
</dbReference>
<dbReference type="GO" id="GO:0055088">
    <property type="term" value="P:lipid homeostasis"/>
    <property type="evidence" value="ECO:0007669"/>
    <property type="project" value="TreeGrafter"/>
</dbReference>
<dbReference type="Proteomes" id="UP001295684">
    <property type="component" value="Unassembled WGS sequence"/>
</dbReference>
<dbReference type="Gene3D" id="1.10.540.10">
    <property type="entry name" value="Acyl-CoA dehydrogenase/oxidase, N-terminal domain"/>
    <property type="match status" value="1"/>
</dbReference>
<evidence type="ECO:0000313" key="17">
    <source>
        <dbReference type="EMBL" id="CAI2360744.1"/>
    </source>
</evidence>
<evidence type="ECO:0000313" key="18">
    <source>
        <dbReference type="Proteomes" id="UP001295684"/>
    </source>
</evidence>
<dbReference type="Pfam" id="PF14749">
    <property type="entry name" value="Acyl-CoA_ox_N"/>
    <property type="match status" value="1"/>
</dbReference>
<dbReference type="PIRSF" id="PIRSF000168">
    <property type="entry name" value="Acyl-CoA_oxidase"/>
    <property type="match status" value="1"/>
</dbReference>
<dbReference type="GO" id="GO:0005777">
    <property type="term" value="C:peroxisome"/>
    <property type="evidence" value="ECO:0007669"/>
    <property type="project" value="UniProtKB-SubCell"/>
</dbReference>
<evidence type="ECO:0000256" key="3">
    <source>
        <dbReference type="ARBA" id="ARBA00006288"/>
    </source>
</evidence>
<organism evidence="17 18">
    <name type="scientific">Euplotes crassus</name>
    <dbReference type="NCBI Taxonomy" id="5936"/>
    <lineage>
        <taxon>Eukaryota</taxon>
        <taxon>Sar</taxon>
        <taxon>Alveolata</taxon>
        <taxon>Ciliophora</taxon>
        <taxon>Intramacronucleata</taxon>
        <taxon>Spirotrichea</taxon>
        <taxon>Hypotrichia</taxon>
        <taxon>Euplotida</taxon>
        <taxon>Euplotidae</taxon>
        <taxon>Moneuplotes</taxon>
    </lineage>
</organism>
<comment type="caution">
    <text evidence="17">The sequence shown here is derived from an EMBL/GenBank/DDBJ whole genome shotgun (WGS) entry which is preliminary data.</text>
</comment>
<dbReference type="Pfam" id="PF02770">
    <property type="entry name" value="Acyl-CoA_dh_M"/>
    <property type="match status" value="1"/>
</dbReference>
<dbReference type="InterPro" id="IPR055060">
    <property type="entry name" value="ACOX_C_alpha1"/>
</dbReference>
<evidence type="ECO:0000256" key="2">
    <source>
        <dbReference type="ARBA" id="ARBA00004275"/>
    </source>
</evidence>
<dbReference type="GO" id="GO:0003997">
    <property type="term" value="F:acyl-CoA oxidase activity"/>
    <property type="evidence" value="ECO:0007669"/>
    <property type="project" value="InterPro"/>
</dbReference>
<dbReference type="SUPFAM" id="SSF56645">
    <property type="entry name" value="Acyl-CoA dehydrogenase NM domain-like"/>
    <property type="match status" value="1"/>
</dbReference>
<dbReference type="Pfam" id="PF22924">
    <property type="entry name" value="ACOX_C_alpha1"/>
    <property type="match status" value="1"/>
</dbReference>
<dbReference type="InterPro" id="IPR029320">
    <property type="entry name" value="Acyl-CoA_ox_N"/>
</dbReference>
<comment type="similarity">
    <text evidence="3 10">Belongs to the acyl-CoA oxidase family.</text>
</comment>
<proteinExistence type="inferred from homology"/>
<comment type="subcellular location">
    <subcellularLocation>
        <location evidence="2">Peroxisome</location>
    </subcellularLocation>
</comment>
<reference evidence="17" key="1">
    <citation type="submission" date="2023-07" db="EMBL/GenBank/DDBJ databases">
        <authorList>
            <consortium name="AG Swart"/>
            <person name="Singh M."/>
            <person name="Singh A."/>
            <person name="Seah K."/>
            <person name="Emmerich C."/>
        </authorList>
    </citation>
    <scope>NUCLEOTIDE SEQUENCE</scope>
    <source>
        <strain evidence="17">DP1</strain>
    </source>
</reference>
<evidence type="ECO:0000256" key="10">
    <source>
        <dbReference type="PIRNR" id="PIRNR000168"/>
    </source>
</evidence>
<dbReference type="InterPro" id="IPR046373">
    <property type="entry name" value="Acyl-CoA_Oxase/DH_mid-dom_sf"/>
</dbReference>
<dbReference type="Pfam" id="PF01756">
    <property type="entry name" value="ACOX"/>
    <property type="match status" value="1"/>
</dbReference>
<evidence type="ECO:0000259" key="13">
    <source>
        <dbReference type="Pfam" id="PF01756"/>
    </source>
</evidence>
<feature type="domain" description="Acyl-CoA oxidase/dehydrogenase middle" evidence="14">
    <location>
        <begin position="137"/>
        <end position="246"/>
    </location>
</feature>
<dbReference type="FunFam" id="2.40.110.10:FF:000003">
    <property type="entry name" value="Acyl-coenzyme A oxidase"/>
    <property type="match status" value="1"/>
</dbReference>
<feature type="domain" description="Acyl-CoA oxidase C-terminal" evidence="13">
    <location>
        <begin position="478"/>
        <end position="645"/>
    </location>
</feature>
<evidence type="ECO:0000256" key="8">
    <source>
        <dbReference type="ARBA" id="ARBA00023098"/>
    </source>
</evidence>
<comment type="cofactor">
    <cofactor evidence="1">
        <name>FAD</name>
        <dbReference type="ChEBI" id="CHEBI:57692"/>
    </cofactor>
</comment>
<dbReference type="GO" id="GO:0005504">
    <property type="term" value="F:fatty acid binding"/>
    <property type="evidence" value="ECO:0007669"/>
    <property type="project" value="TreeGrafter"/>
</dbReference>
<feature type="domain" description="Acyl-CoA oxidase C-alpha1" evidence="16">
    <location>
        <begin position="277"/>
        <end position="439"/>
    </location>
</feature>
<dbReference type="AlphaFoldDB" id="A0AAD1U5W1"/>
<evidence type="ECO:0000256" key="11">
    <source>
        <dbReference type="PIRSR" id="PIRSR000168-1"/>
    </source>
</evidence>
<feature type="active site" description="Proton acceptor" evidence="11">
    <location>
        <position position="424"/>
    </location>
</feature>
<dbReference type="EMBL" id="CAMPGE010001941">
    <property type="protein sequence ID" value="CAI2360744.1"/>
    <property type="molecule type" value="Genomic_DNA"/>
</dbReference>
<sequence length="666" mass="75632">MTTFKEDLEKHIANSGIDVEGLRKSAWRDMYEHDLNILKHLDEDRAAKFNSFTFNLSREDKFRENIRRGARLKEMAYEGKIPHVDHENTVIFVMAMNSFHPASVHHSMFESIIRVVGSDEQVAEILDDVLAYKIIGCYAQTEIGHGSDVQGLQTEAIYDEATEEFIINSPSIKAYKFWPGDLGKMANYACVFAKLLVKGQNYGVQSFLVRIRDSESHTPLKGIEIGDIGPKYGYACKDNGYMAFNNIRVPRSAILSRYINVSKKGDIEMKGDPRIGYATMLGIRVGLIMMGWQVKFSSLAHSARYTLKRKQFKSLPEADVERPIFDYQATQEKLVSITCYSYANMSISHFLTDMFYKMMDNVKNEDFSIMNDLHVLISSLKAYWMDYDMMALYNLRELQGGHGFMYLGNIPELIEGWSPNVTLEGDGYVLYQQTTRKLLKKLQSLAKGKSINKTFYPYIEQIFSVQGSTESDSDIRDTHKLLEVLRVALSHELLQLAEALAKQDHHSFDTKWNTVFQVEIANLAKLHAVYMSGLSLAARVPTLSEDKFTQQVMTKVCNVFVTEEILKLAQTALLKGYVNAEQMVGIHEYHTELVESLKPHVVALIESQIIHEALVPGTTLSGQDSDYAGKLYEMATLNPLNSTHKMPNVDLKLKLLSKKLSNFAKI</sequence>
<keyword evidence="5 10" id="KW-0274">FAD</keyword>
<keyword evidence="7" id="KW-0560">Oxidoreductase</keyword>
<feature type="binding site" evidence="12">
    <location>
        <position position="180"/>
    </location>
    <ligand>
        <name>FAD</name>
        <dbReference type="ChEBI" id="CHEBI:57692"/>
    </ligand>
</feature>
<evidence type="ECO:0000256" key="12">
    <source>
        <dbReference type="PIRSR" id="PIRSR000168-2"/>
    </source>
</evidence>
<evidence type="ECO:0000259" key="14">
    <source>
        <dbReference type="Pfam" id="PF02770"/>
    </source>
</evidence>
<name>A0AAD1U5W1_EUPCR</name>
<keyword evidence="6" id="KW-0276">Fatty acid metabolism</keyword>
<evidence type="ECO:0000256" key="9">
    <source>
        <dbReference type="ARBA" id="ARBA00023140"/>
    </source>
</evidence>
<keyword evidence="4 10" id="KW-0285">Flavoprotein</keyword>
<feature type="domain" description="Acyl-coenzyme A oxidase N-terminal" evidence="15">
    <location>
        <begin position="35"/>
        <end position="135"/>
    </location>
</feature>
<evidence type="ECO:0000256" key="4">
    <source>
        <dbReference type="ARBA" id="ARBA00022630"/>
    </source>
</evidence>